<evidence type="ECO:0000313" key="4">
    <source>
        <dbReference type="Proteomes" id="UP000252985"/>
    </source>
</evidence>
<dbReference type="Pfam" id="PF25959">
    <property type="entry name" value="DUF7996"/>
    <property type="match status" value="1"/>
</dbReference>
<organism evidence="3 4">
    <name type="scientific">Haloplanus rubicundus</name>
    <dbReference type="NCBI Taxonomy" id="1547898"/>
    <lineage>
        <taxon>Archaea</taxon>
        <taxon>Methanobacteriati</taxon>
        <taxon>Methanobacteriota</taxon>
        <taxon>Stenosarchaea group</taxon>
        <taxon>Halobacteria</taxon>
        <taxon>Halobacteriales</taxon>
        <taxon>Haloferacaceae</taxon>
        <taxon>Haloplanus</taxon>
    </lineage>
</organism>
<reference evidence="2 5" key="2">
    <citation type="submission" date="2018-07" db="EMBL/GenBank/DDBJ databases">
        <title>Genome sequences of Haloplanus sp. CBA1113.</title>
        <authorList>
            <person name="Kim Y.B."/>
            <person name="Roh S.W."/>
        </authorList>
    </citation>
    <scope>NUCLEOTIDE SEQUENCE [LARGE SCALE GENOMIC DNA]</scope>
    <source>
        <strain evidence="2 5">CBA1113</strain>
    </source>
</reference>
<feature type="transmembrane region" description="Helical" evidence="1">
    <location>
        <begin position="39"/>
        <end position="60"/>
    </location>
</feature>
<dbReference type="GeneID" id="37288592"/>
<accession>A0A345E6R7</accession>
<keyword evidence="1" id="KW-1133">Transmembrane helix</keyword>
<dbReference type="KEGG" id="haj:DU500_16445"/>
<evidence type="ECO:0000256" key="1">
    <source>
        <dbReference type="SAM" id="Phobius"/>
    </source>
</evidence>
<sequence>MDADAFLTRDTLLIIVLLVLGIGGSGLARGFLAEQGYDALGSAVFVTGYGTMVFLLWWGWLRPLDITGPSER</sequence>
<proteinExistence type="predicted"/>
<keyword evidence="1" id="KW-0812">Transmembrane</keyword>
<accession>A0A345EGI2</accession>
<dbReference type="EMBL" id="CP031150">
    <property type="protein sequence ID" value="AXG07889.1"/>
    <property type="molecule type" value="Genomic_DNA"/>
</dbReference>
<keyword evidence="5" id="KW-1185">Reference proteome</keyword>
<dbReference type="EMBL" id="CP031148">
    <property type="protein sequence ID" value="AXG11304.1"/>
    <property type="molecule type" value="Genomic_DNA"/>
</dbReference>
<name>A0A345EGI2_9EURY</name>
<protein>
    <submittedName>
        <fullName evidence="3">Uncharacterized protein</fullName>
    </submittedName>
</protein>
<dbReference type="InterPro" id="IPR058309">
    <property type="entry name" value="DUF7996"/>
</dbReference>
<evidence type="ECO:0000313" key="3">
    <source>
        <dbReference type="EMBL" id="AXG11304.1"/>
    </source>
</evidence>
<evidence type="ECO:0000313" key="2">
    <source>
        <dbReference type="EMBL" id="AXG07889.1"/>
    </source>
</evidence>
<feature type="transmembrane region" description="Helical" evidence="1">
    <location>
        <begin position="12"/>
        <end position="32"/>
    </location>
</feature>
<dbReference type="Proteomes" id="UP000252985">
    <property type="component" value="Chromosome"/>
</dbReference>
<keyword evidence="1" id="KW-0472">Membrane</keyword>
<dbReference type="RefSeq" id="WP_114587010.1">
    <property type="nucleotide sequence ID" value="NZ_CP031148.1"/>
</dbReference>
<reference evidence="3 4" key="1">
    <citation type="submission" date="2018-07" db="EMBL/GenBank/DDBJ databases">
        <title>Genome sequences of Haloplanus sp. CBA1112.</title>
        <authorList>
            <person name="Kim Y.B."/>
            <person name="Roh S.W."/>
        </authorList>
    </citation>
    <scope>NUCLEOTIDE SEQUENCE [LARGE SCALE GENOMIC DNA]</scope>
    <source>
        <strain evidence="3 4">CBA1112</strain>
    </source>
</reference>
<dbReference type="Proteomes" id="UP000253273">
    <property type="component" value="Chromosome"/>
</dbReference>
<dbReference type="AlphaFoldDB" id="A0A345EGI2"/>
<dbReference type="OrthoDB" id="304630at2157"/>
<gene>
    <name evidence="3" type="ORF">DU484_16400</name>
    <name evidence="2" type="ORF">DU500_16445</name>
</gene>
<dbReference type="KEGG" id="haq:DU484_16400"/>
<evidence type="ECO:0000313" key="5">
    <source>
        <dbReference type="Proteomes" id="UP000253273"/>
    </source>
</evidence>